<evidence type="ECO:0000256" key="5">
    <source>
        <dbReference type="ARBA" id="ARBA00022801"/>
    </source>
</evidence>
<evidence type="ECO:0000256" key="1">
    <source>
        <dbReference type="ARBA" id="ARBA00006620"/>
    </source>
</evidence>
<dbReference type="SUPFAM" id="SSF54786">
    <property type="entry name" value="YcfA/nrd intein domain"/>
    <property type="match status" value="1"/>
</dbReference>
<evidence type="ECO:0000256" key="2">
    <source>
        <dbReference type="ARBA" id="ARBA00022649"/>
    </source>
</evidence>
<dbReference type="EMBL" id="BMZI01000004">
    <property type="protein sequence ID" value="GHB19392.1"/>
    <property type="molecule type" value="Genomic_DNA"/>
</dbReference>
<evidence type="ECO:0000313" key="9">
    <source>
        <dbReference type="Proteomes" id="UP000646745"/>
    </source>
</evidence>
<evidence type="ECO:0000256" key="7">
    <source>
        <dbReference type="ARBA" id="ARBA00023016"/>
    </source>
</evidence>
<proteinExistence type="inferred from homology"/>
<dbReference type="Proteomes" id="UP000646745">
    <property type="component" value="Unassembled WGS sequence"/>
</dbReference>
<keyword evidence="7" id="KW-0346">Stress response</keyword>
<keyword evidence="3" id="KW-0540">Nuclease</keyword>
<dbReference type="Gene3D" id="3.30.920.30">
    <property type="entry name" value="Hypothetical protein"/>
    <property type="match status" value="1"/>
</dbReference>
<reference evidence="9" key="1">
    <citation type="journal article" date="2019" name="Int. J. Syst. Evol. Microbiol.">
        <title>The Global Catalogue of Microorganisms (GCM) 10K type strain sequencing project: providing services to taxonomists for standard genome sequencing and annotation.</title>
        <authorList>
            <consortium name="The Broad Institute Genomics Platform"/>
            <consortium name="The Broad Institute Genome Sequencing Center for Infectious Disease"/>
            <person name="Wu L."/>
            <person name="Ma J."/>
        </authorList>
    </citation>
    <scope>NUCLEOTIDE SEQUENCE [LARGE SCALE GENOMIC DNA]</scope>
    <source>
        <strain evidence="9">KCTC 32998</strain>
    </source>
</reference>
<dbReference type="RefSeq" id="WP_189444322.1">
    <property type="nucleotide sequence ID" value="NZ_BMZI01000004.1"/>
</dbReference>
<comment type="caution">
    <text evidence="8">The sequence shown here is derived from an EMBL/GenBank/DDBJ whole genome shotgun (WGS) entry which is preliminary data.</text>
</comment>
<comment type="similarity">
    <text evidence="1">Belongs to the HicA mRNA interferase family.</text>
</comment>
<dbReference type="InterPro" id="IPR012933">
    <property type="entry name" value="HicA_mRNA_interferase"/>
</dbReference>
<keyword evidence="4" id="KW-0255">Endonuclease</keyword>
<evidence type="ECO:0000256" key="3">
    <source>
        <dbReference type="ARBA" id="ARBA00022722"/>
    </source>
</evidence>
<dbReference type="PANTHER" id="PTHR34873:SF3">
    <property type="entry name" value="ADDICTION MODULE TOXIN, HICA FAMILY"/>
    <property type="match status" value="1"/>
</dbReference>
<evidence type="ECO:0000313" key="8">
    <source>
        <dbReference type="EMBL" id="GHB19392.1"/>
    </source>
</evidence>
<evidence type="ECO:0000256" key="4">
    <source>
        <dbReference type="ARBA" id="ARBA00022759"/>
    </source>
</evidence>
<protein>
    <submittedName>
        <fullName evidence="8">Addiction module toxin, HicA family protein</fullName>
    </submittedName>
</protein>
<keyword evidence="6" id="KW-0694">RNA-binding</keyword>
<name>A0ABQ3DXB0_9GAMM</name>
<evidence type="ECO:0000256" key="6">
    <source>
        <dbReference type="ARBA" id="ARBA00022884"/>
    </source>
</evidence>
<dbReference type="InterPro" id="IPR038570">
    <property type="entry name" value="HicA_sf"/>
</dbReference>
<gene>
    <name evidence="8" type="ORF">GCM10009038_17580</name>
</gene>
<sequence>MKSRDLIKELEADGWILDRIRGSHHVFKHPTKPGSVPMPHPKKDMKIGTVNAIRKQAGLK</sequence>
<keyword evidence="2" id="KW-1277">Toxin-antitoxin system</keyword>
<dbReference type="Pfam" id="PF07927">
    <property type="entry name" value="HicA_toxin"/>
    <property type="match status" value="1"/>
</dbReference>
<accession>A0ABQ3DXB0</accession>
<dbReference type="PANTHER" id="PTHR34873">
    <property type="entry name" value="SSR1766 PROTEIN"/>
    <property type="match status" value="1"/>
</dbReference>
<keyword evidence="9" id="KW-1185">Reference proteome</keyword>
<keyword evidence="5" id="KW-0378">Hydrolase</keyword>
<organism evidence="8 9">
    <name type="scientific">Salinicola rhizosphaerae</name>
    <dbReference type="NCBI Taxonomy" id="1443141"/>
    <lineage>
        <taxon>Bacteria</taxon>
        <taxon>Pseudomonadati</taxon>
        <taxon>Pseudomonadota</taxon>
        <taxon>Gammaproteobacteria</taxon>
        <taxon>Oceanospirillales</taxon>
        <taxon>Halomonadaceae</taxon>
        <taxon>Salinicola</taxon>
    </lineage>
</organism>